<evidence type="ECO:0000256" key="2">
    <source>
        <dbReference type="ARBA" id="ARBA00023008"/>
    </source>
</evidence>
<comment type="caution">
    <text evidence="3">The sequence shown here is derived from an EMBL/GenBank/DDBJ whole genome shotgun (WGS) entry which is preliminary data.</text>
</comment>
<keyword evidence="4" id="KW-1185">Reference proteome</keyword>
<dbReference type="GO" id="GO:0003677">
    <property type="term" value="F:DNA binding"/>
    <property type="evidence" value="ECO:0007669"/>
    <property type="project" value="InterPro"/>
</dbReference>
<dbReference type="GO" id="GO:0046872">
    <property type="term" value="F:metal ion binding"/>
    <property type="evidence" value="ECO:0007669"/>
    <property type="project" value="InterPro"/>
</dbReference>
<dbReference type="InterPro" id="IPR038390">
    <property type="entry name" value="Metal_Tscrpt_repr_sf"/>
</dbReference>
<evidence type="ECO:0000313" key="3">
    <source>
        <dbReference type="EMBL" id="PXY28266.1"/>
    </source>
</evidence>
<dbReference type="PANTHER" id="PTHR33677">
    <property type="entry name" value="TRANSCRIPTIONAL REPRESSOR FRMR-RELATED"/>
    <property type="match status" value="1"/>
</dbReference>
<accession>A0A2V4B294</accession>
<dbReference type="EMBL" id="MASW01000002">
    <property type="protein sequence ID" value="PXY28266.1"/>
    <property type="molecule type" value="Genomic_DNA"/>
</dbReference>
<comment type="similarity">
    <text evidence="1">Belongs to the CsoR family.</text>
</comment>
<keyword evidence="2" id="KW-0186">Copper</keyword>
<evidence type="ECO:0000256" key="1">
    <source>
        <dbReference type="ARBA" id="ARBA00005428"/>
    </source>
</evidence>
<reference evidence="3 4" key="1">
    <citation type="submission" date="2016-07" db="EMBL/GenBank/DDBJ databases">
        <title>Draft genome sequence of Prauserella muralis DSM 45305, isolated from a mould-covered wall in an indoor environment.</title>
        <authorList>
            <person name="Ruckert C."/>
            <person name="Albersmeier A."/>
            <person name="Jiang C.-L."/>
            <person name="Jiang Y."/>
            <person name="Kalinowski J."/>
            <person name="Schneider O."/>
            <person name="Winkler A."/>
            <person name="Zotchev S.B."/>
        </authorList>
    </citation>
    <scope>NUCLEOTIDE SEQUENCE [LARGE SCALE GENOMIC DNA]</scope>
    <source>
        <strain evidence="3 4">DSM 45305</strain>
    </source>
</reference>
<organism evidence="3 4">
    <name type="scientific">Prauserella muralis</name>
    <dbReference type="NCBI Taxonomy" id="588067"/>
    <lineage>
        <taxon>Bacteria</taxon>
        <taxon>Bacillati</taxon>
        <taxon>Actinomycetota</taxon>
        <taxon>Actinomycetes</taxon>
        <taxon>Pseudonocardiales</taxon>
        <taxon>Pseudonocardiaceae</taxon>
        <taxon>Prauserella</taxon>
    </lineage>
</organism>
<evidence type="ECO:0000313" key="4">
    <source>
        <dbReference type="Proteomes" id="UP000249915"/>
    </source>
</evidence>
<dbReference type="Proteomes" id="UP000249915">
    <property type="component" value="Unassembled WGS sequence"/>
</dbReference>
<dbReference type="Gene3D" id="1.20.58.1000">
    <property type="entry name" value="Metal-sensitive repressor, helix protomer"/>
    <property type="match status" value="1"/>
</dbReference>
<dbReference type="AlphaFoldDB" id="A0A2V4B294"/>
<protein>
    <submittedName>
        <fullName evidence="3">Uncharacterized protein</fullName>
    </submittedName>
</protein>
<name>A0A2V4B294_9PSEU</name>
<sequence>METDLHVAMLPAGMAALVRRRLRRAAGQVAGIERMLADGRSCEQMLVQLAAVHGALRAVEQQLLVCHVTATTASVAAGVLSPDEAAEQTAFLSGLLAHTSAARPTKNSAQKR</sequence>
<dbReference type="RefSeq" id="WP_211330363.1">
    <property type="nucleotide sequence ID" value="NZ_MASW01000002.1"/>
</dbReference>
<proteinExistence type="inferred from homology"/>
<dbReference type="GO" id="GO:0045892">
    <property type="term" value="P:negative regulation of DNA-templated transcription"/>
    <property type="evidence" value="ECO:0007669"/>
    <property type="project" value="UniProtKB-ARBA"/>
</dbReference>
<gene>
    <name evidence="3" type="ORF">BAY60_18300</name>
</gene>
<dbReference type="Pfam" id="PF02583">
    <property type="entry name" value="Trns_repr_metal"/>
    <property type="match status" value="1"/>
</dbReference>
<dbReference type="InterPro" id="IPR003735">
    <property type="entry name" value="Metal_Tscrpt_repr"/>
</dbReference>